<organism evidence="1 2">
    <name type="scientific">Aeromonas sobria</name>
    <dbReference type="NCBI Taxonomy" id="646"/>
    <lineage>
        <taxon>Bacteria</taxon>
        <taxon>Pseudomonadati</taxon>
        <taxon>Pseudomonadota</taxon>
        <taxon>Gammaproteobacteria</taxon>
        <taxon>Aeromonadales</taxon>
        <taxon>Aeromonadaceae</taxon>
        <taxon>Aeromonas</taxon>
    </lineage>
</organism>
<dbReference type="EMBL" id="MKFU01000023">
    <property type="protein sequence ID" value="OHY91171.1"/>
    <property type="molecule type" value="Genomic_DNA"/>
</dbReference>
<accession>A0A1S2CTZ5</accession>
<dbReference type="Proteomes" id="UP000179934">
    <property type="component" value="Unassembled WGS sequence"/>
</dbReference>
<evidence type="ECO:0000313" key="1">
    <source>
        <dbReference type="EMBL" id="OHY91171.1"/>
    </source>
</evidence>
<sequence>MKNSHETGLALLLLGTALLLVQVLPARCWPDNPRLLAIFAHPVKGEAAAEGLAWREWQDHGAATRMALRASRPQLDAPQP</sequence>
<protein>
    <submittedName>
        <fullName evidence="1">Uncharacterized protein</fullName>
    </submittedName>
</protein>
<comment type="caution">
    <text evidence="1">The sequence shown here is derived from an EMBL/GenBank/DDBJ whole genome shotgun (WGS) entry which is preliminary data.</text>
</comment>
<reference evidence="1 2" key="1">
    <citation type="submission" date="2016-09" db="EMBL/GenBank/DDBJ databases">
        <title>Draft Genome Sequence of Aeromonas sobria Strain 08005, Isolated from Sick Rana catesbeiana.</title>
        <authorList>
            <person name="Yang Q."/>
        </authorList>
    </citation>
    <scope>NUCLEOTIDE SEQUENCE [LARGE SCALE GENOMIC DNA]</scope>
    <source>
        <strain evidence="1 2">08005</strain>
    </source>
</reference>
<name>A0A1S2CTZ5_AERSO</name>
<proteinExistence type="predicted"/>
<dbReference type="RefSeq" id="WP_042020197.1">
    <property type="nucleotide sequence ID" value="NZ_CDBW01000016.1"/>
</dbReference>
<dbReference type="AlphaFoldDB" id="A0A1S2CTZ5"/>
<dbReference type="OrthoDB" id="5590291at2"/>
<evidence type="ECO:0000313" key="2">
    <source>
        <dbReference type="Proteomes" id="UP000179934"/>
    </source>
</evidence>
<gene>
    <name evidence="1" type="ORF">BJD16_04280</name>
</gene>
<dbReference type="GeneID" id="58921979"/>